<feature type="non-terminal residue" evidence="2">
    <location>
        <position position="142"/>
    </location>
</feature>
<feature type="region of interest" description="Disordered" evidence="1">
    <location>
        <begin position="55"/>
        <end position="82"/>
    </location>
</feature>
<reference evidence="2 3" key="1">
    <citation type="submission" date="2020-04" db="EMBL/GenBank/DDBJ databases">
        <title>Perkinsus olseni comparative genomics.</title>
        <authorList>
            <person name="Bogema D.R."/>
        </authorList>
    </citation>
    <scope>NUCLEOTIDE SEQUENCE [LARGE SCALE GENOMIC DNA]</scope>
    <source>
        <strain evidence="2 3">ATCC PRA-207</strain>
    </source>
</reference>
<evidence type="ECO:0000256" key="1">
    <source>
        <dbReference type="SAM" id="MobiDB-lite"/>
    </source>
</evidence>
<evidence type="ECO:0000313" key="3">
    <source>
        <dbReference type="Proteomes" id="UP000553632"/>
    </source>
</evidence>
<dbReference type="AlphaFoldDB" id="A0A7J6QYV6"/>
<evidence type="ECO:0000313" key="2">
    <source>
        <dbReference type="EMBL" id="KAF4712856.1"/>
    </source>
</evidence>
<dbReference type="Proteomes" id="UP000553632">
    <property type="component" value="Unassembled WGS sequence"/>
</dbReference>
<comment type="caution">
    <text evidence="2">The sequence shown here is derived from an EMBL/GenBank/DDBJ whole genome shotgun (WGS) entry which is preliminary data.</text>
</comment>
<proteinExistence type="predicted"/>
<gene>
    <name evidence="2" type="ORF">FOZ63_028598</name>
</gene>
<keyword evidence="3" id="KW-1185">Reference proteome</keyword>
<dbReference type="EMBL" id="JABANO010029853">
    <property type="protein sequence ID" value="KAF4712856.1"/>
    <property type="molecule type" value="Genomic_DNA"/>
</dbReference>
<accession>A0A7J6QYV6</accession>
<organism evidence="2 3">
    <name type="scientific">Perkinsus olseni</name>
    <name type="common">Perkinsus atlanticus</name>
    <dbReference type="NCBI Taxonomy" id="32597"/>
    <lineage>
        <taxon>Eukaryota</taxon>
        <taxon>Sar</taxon>
        <taxon>Alveolata</taxon>
        <taxon>Perkinsozoa</taxon>
        <taxon>Perkinsea</taxon>
        <taxon>Perkinsida</taxon>
        <taxon>Perkinsidae</taxon>
        <taxon>Perkinsus</taxon>
    </lineage>
</organism>
<sequence>TRSVEISYADEAFEEESSVFVHDDTFASTDDAAVATAKSQLEGFLLHARSQNAKLQDPLRGQQGAPSTTPAAPLGFEPAWNEGSRDGRSGFVSAAAVACQVNELLDEAFKEQLSLLRSAASQQRDALHALLPSGMHPRSFVP</sequence>
<name>A0A7J6QYV6_PEROL</name>
<protein>
    <submittedName>
        <fullName evidence="2">Uncharacterized protein</fullName>
    </submittedName>
</protein>